<dbReference type="EMBL" id="CAMXCT020006770">
    <property type="protein sequence ID" value="CAL1173146.1"/>
    <property type="molecule type" value="Genomic_DNA"/>
</dbReference>
<comment type="similarity">
    <text evidence="3 12">Belongs to the PP2C family.</text>
</comment>
<evidence type="ECO:0000256" key="3">
    <source>
        <dbReference type="ARBA" id="ARBA00006702"/>
    </source>
</evidence>
<evidence type="ECO:0000256" key="5">
    <source>
        <dbReference type="ARBA" id="ARBA00022723"/>
    </source>
</evidence>
<dbReference type="InterPro" id="IPR038765">
    <property type="entry name" value="Papain-like_cys_pep_sf"/>
</dbReference>
<dbReference type="EMBL" id="CAMXCT010006770">
    <property type="protein sequence ID" value="CAI4019771.1"/>
    <property type="molecule type" value="Genomic_DNA"/>
</dbReference>
<keyword evidence="9" id="KW-0464">Manganese</keyword>
<comment type="catalytic activity">
    <reaction evidence="11">
        <text>O-phospho-L-threonyl-[protein] + H2O = L-threonyl-[protein] + phosphate</text>
        <dbReference type="Rhea" id="RHEA:47004"/>
        <dbReference type="Rhea" id="RHEA-COMP:11060"/>
        <dbReference type="Rhea" id="RHEA-COMP:11605"/>
        <dbReference type="ChEBI" id="CHEBI:15377"/>
        <dbReference type="ChEBI" id="CHEBI:30013"/>
        <dbReference type="ChEBI" id="CHEBI:43474"/>
        <dbReference type="ChEBI" id="CHEBI:61977"/>
        <dbReference type="EC" id="3.1.3.16"/>
    </reaction>
</comment>
<evidence type="ECO:0000256" key="10">
    <source>
        <dbReference type="ARBA" id="ARBA00047761"/>
    </source>
</evidence>
<evidence type="ECO:0000256" key="8">
    <source>
        <dbReference type="ARBA" id="ARBA00022912"/>
    </source>
</evidence>
<dbReference type="SUPFAM" id="SSF54001">
    <property type="entry name" value="Cysteine proteinases"/>
    <property type="match status" value="1"/>
</dbReference>
<evidence type="ECO:0000259" key="14">
    <source>
        <dbReference type="PROSITE" id="PS51746"/>
    </source>
</evidence>
<comment type="cofactor">
    <cofactor evidence="1">
        <name>Mn(2+)</name>
        <dbReference type="ChEBI" id="CHEBI:29035"/>
    </cofactor>
</comment>
<feature type="region of interest" description="Disordered" evidence="13">
    <location>
        <begin position="81"/>
        <end position="106"/>
    </location>
</feature>
<dbReference type="PANTHER" id="PTHR13832:SF803">
    <property type="entry name" value="PROTEIN PHOSPHATASE 1G"/>
    <property type="match status" value="1"/>
</dbReference>
<keyword evidence="7" id="KW-0460">Magnesium</keyword>
<dbReference type="GO" id="GO:0016020">
    <property type="term" value="C:membrane"/>
    <property type="evidence" value="ECO:0007669"/>
    <property type="project" value="UniProtKB-SubCell"/>
</dbReference>
<dbReference type="Proteomes" id="UP001152797">
    <property type="component" value="Unassembled WGS sequence"/>
</dbReference>
<dbReference type="SUPFAM" id="SSF81606">
    <property type="entry name" value="PP2C-like"/>
    <property type="match status" value="2"/>
</dbReference>
<proteinExistence type="inferred from homology"/>
<dbReference type="EC" id="3.1.3.16" evidence="4"/>
<comment type="caution">
    <text evidence="15">The sequence shown here is derived from an EMBL/GenBank/DDBJ whole genome shotgun (WGS) entry which is preliminary data.</text>
</comment>
<keyword evidence="6 12" id="KW-0378">Hydrolase</keyword>
<evidence type="ECO:0000256" key="11">
    <source>
        <dbReference type="ARBA" id="ARBA00048336"/>
    </source>
</evidence>
<dbReference type="InterPro" id="IPR001394">
    <property type="entry name" value="Peptidase_C19_UCH"/>
</dbReference>
<dbReference type="GO" id="GO:0046872">
    <property type="term" value="F:metal ion binding"/>
    <property type="evidence" value="ECO:0007669"/>
    <property type="project" value="UniProtKB-KW"/>
</dbReference>
<dbReference type="InterPro" id="IPR015655">
    <property type="entry name" value="PP2C"/>
</dbReference>
<sequence>MHLDEPTVLLPPWFDRPMNGLVQTHAAHGRRPSKREGGVRECIEGRYMHASTTGRAALGQRTVKGHDSAKDLLGYGAEVAPKGREQHPHPPRAPHAPHAPHGPNHAPVHAAAHVAVHPNEQPPWMQPPKRNRHWDAAALRMVAVVLQLANGMIGMIGICPAEVAVVPPWAQDSFAMPFPKREARRPSLDTWQAYGCGDPPAEGSRAKKGNLPVKVEIEPLLSNVKRPQKERTTCLGSLRFCLGEIDLLRLMSDIKIWMLTQKDKYAIIDPFMEGEIANETWGFFAVYDGHGGALAAEHCEAELHKVLAQELRSAMKARRPSSPLRDEAVAEAMTRSFQKADEQLRTVGAWRYGCTATVCLVRRMVQSVRIHVAWTLVGRWGRCFSGGVDVGVAQQPQWPCHVAQDQRHIALRDCDESMFGPCSTDPVRLARPACASWAWRTSVSEANCLPPDGLRRALSSVYFANGRFKAGDMEDASETLDALLGILHACHLEQRSPAIPAQMLDLSHVEKASTFGCHPLCFAHDIFGIEYVDVPHCTFCGATGEPSMSSSYLYTTYASELLAIVGSRSGSCEDEFTTDPIGVFQDMLTKATSRFSGPPASLPDLLRALGQGRQQPCIDCKSFKIHAERWLTRKPRIFTISLVWPNTTPFSDDIWLILCMLKPRLKMEQIFKVSPPSDDVSYCFHGMICYKASQHYVAVFWCQSTKRWTFFDDRLVEEKEDWLQVANFLLQDGYMPTLIFYERLDSDVPPSSLEELDRQVQQLQVANVGDSRAVCIDGCGGTQRLSMDHRPSDPAEARRVREEGGFVTMGRVAGELAISRALGDLLLKNSGLSCKPSVRAHDAKRDLALCVASDGLWDFVEEKEVGKVVLECSNSTIVGVSYNRVPQSGWFIGEHPKIFHG</sequence>
<dbReference type="GO" id="GO:0004722">
    <property type="term" value="F:protein serine/threonine phosphatase activity"/>
    <property type="evidence" value="ECO:0007669"/>
    <property type="project" value="UniProtKB-EC"/>
</dbReference>
<evidence type="ECO:0000313" key="15">
    <source>
        <dbReference type="EMBL" id="CAI4019771.1"/>
    </source>
</evidence>
<evidence type="ECO:0000313" key="17">
    <source>
        <dbReference type="Proteomes" id="UP001152797"/>
    </source>
</evidence>
<dbReference type="OrthoDB" id="10264738at2759"/>
<organism evidence="15">
    <name type="scientific">Cladocopium goreaui</name>
    <dbReference type="NCBI Taxonomy" id="2562237"/>
    <lineage>
        <taxon>Eukaryota</taxon>
        <taxon>Sar</taxon>
        <taxon>Alveolata</taxon>
        <taxon>Dinophyceae</taxon>
        <taxon>Suessiales</taxon>
        <taxon>Symbiodiniaceae</taxon>
        <taxon>Cladocopium</taxon>
    </lineage>
</organism>
<comment type="catalytic activity">
    <reaction evidence="10">
        <text>O-phospho-L-seryl-[protein] + H2O = L-seryl-[protein] + phosphate</text>
        <dbReference type="Rhea" id="RHEA:20629"/>
        <dbReference type="Rhea" id="RHEA-COMP:9863"/>
        <dbReference type="Rhea" id="RHEA-COMP:11604"/>
        <dbReference type="ChEBI" id="CHEBI:15377"/>
        <dbReference type="ChEBI" id="CHEBI:29999"/>
        <dbReference type="ChEBI" id="CHEBI:43474"/>
        <dbReference type="ChEBI" id="CHEBI:83421"/>
        <dbReference type="EC" id="3.1.3.16"/>
    </reaction>
</comment>
<evidence type="ECO:0000256" key="6">
    <source>
        <dbReference type="ARBA" id="ARBA00022801"/>
    </source>
</evidence>
<dbReference type="EMBL" id="CAMXCT030006770">
    <property type="protein sequence ID" value="CAL4807083.1"/>
    <property type="molecule type" value="Genomic_DNA"/>
</dbReference>
<dbReference type="GO" id="GO:0016579">
    <property type="term" value="P:protein deubiquitination"/>
    <property type="evidence" value="ECO:0007669"/>
    <property type="project" value="InterPro"/>
</dbReference>
<name>A0A9P1GRB3_9DINO</name>
<dbReference type="PROSITE" id="PS51746">
    <property type="entry name" value="PPM_2"/>
    <property type="match status" value="1"/>
</dbReference>
<comment type="subcellular location">
    <subcellularLocation>
        <location evidence="2">Membrane</location>
        <topology evidence="2">Peripheral membrane protein</topology>
    </subcellularLocation>
</comment>
<evidence type="ECO:0000256" key="4">
    <source>
        <dbReference type="ARBA" id="ARBA00013081"/>
    </source>
</evidence>
<evidence type="ECO:0000256" key="7">
    <source>
        <dbReference type="ARBA" id="ARBA00022842"/>
    </source>
</evidence>
<dbReference type="CDD" id="cd00143">
    <property type="entry name" value="PP2Cc"/>
    <property type="match status" value="1"/>
</dbReference>
<reference evidence="16 17" key="2">
    <citation type="submission" date="2024-05" db="EMBL/GenBank/DDBJ databases">
        <authorList>
            <person name="Chen Y."/>
            <person name="Shah S."/>
            <person name="Dougan E. K."/>
            <person name="Thang M."/>
            <person name="Chan C."/>
        </authorList>
    </citation>
    <scope>NUCLEOTIDE SEQUENCE [LARGE SCALE GENOMIC DNA]</scope>
</reference>
<evidence type="ECO:0000256" key="1">
    <source>
        <dbReference type="ARBA" id="ARBA00001936"/>
    </source>
</evidence>
<reference evidence="15" key="1">
    <citation type="submission" date="2022-10" db="EMBL/GenBank/DDBJ databases">
        <authorList>
            <person name="Chen Y."/>
            <person name="Dougan E. K."/>
            <person name="Chan C."/>
            <person name="Rhodes N."/>
            <person name="Thang M."/>
        </authorList>
    </citation>
    <scope>NUCLEOTIDE SEQUENCE</scope>
</reference>
<dbReference type="InterPro" id="IPR036457">
    <property type="entry name" value="PPM-type-like_dom_sf"/>
</dbReference>
<accession>A0A9P1GRB3</accession>
<evidence type="ECO:0000256" key="12">
    <source>
        <dbReference type="RuleBase" id="RU003465"/>
    </source>
</evidence>
<dbReference type="InterPro" id="IPR000222">
    <property type="entry name" value="PP2C_BS"/>
</dbReference>
<dbReference type="AlphaFoldDB" id="A0A9P1GRB3"/>
<dbReference type="PROSITE" id="PS01032">
    <property type="entry name" value="PPM_1"/>
    <property type="match status" value="1"/>
</dbReference>
<dbReference type="Gene3D" id="3.90.70.10">
    <property type="entry name" value="Cysteine proteinases"/>
    <property type="match status" value="1"/>
</dbReference>
<dbReference type="SMART" id="SM00332">
    <property type="entry name" value="PP2Cc"/>
    <property type="match status" value="1"/>
</dbReference>
<evidence type="ECO:0000256" key="13">
    <source>
        <dbReference type="SAM" id="MobiDB-lite"/>
    </source>
</evidence>
<evidence type="ECO:0000256" key="2">
    <source>
        <dbReference type="ARBA" id="ARBA00004170"/>
    </source>
</evidence>
<keyword evidence="8 12" id="KW-0904">Protein phosphatase</keyword>
<evidence type="ECO:0000256" key="9">
    <source>
        <dbReference type="ARBA" id="ARBA00023211"/>
    </source>
</evidence>
<dbReference type="Pfam" id="PF00443">
    <property type="entry name" value="UCH"/>
    <property type="match status" value="1"/>
</dbReference>
<evidence type="ECO:0000313" key="16">
    <source>
        <dbReference type="EMBL" id="CAL4807083.1"/>
    </source>
</evidence>
<keyword evidence="17" id="KW-1185">Reference proteome</keyword>
<feature type="domain" description="PPM-type phosphatase" evidence="14">
    <location>
        <begin position="247"/>
        <end position="901"/>
    </location>
</feature>
<gene>
    <name evidence="15" type="ORF">C1SCF055_LOCUS44243</name>
</gene>
<protein>
    <recommendedName>
        <fullName evidence="4">protein-serine/threonine phosphatase</fullName>
        <ecNumber evidence="4">3.1.3.16</ecNumber>
    </recommendedName>
</protein>
<dbReference type="Gene3D" id="3.60.40.10">
    <property type="entry name" value="PPM-type phosphatase domain"/>
    <property type="match status" value="2"/>
</dbReference>
<dbReference type="PANTHER" id="PTHR13832">
    <property type="entry name" value="PROTEIN PHOSPHATASE 2C"/>
    <property type="match status" value="1"/>
</dbReference>
<dbReference type="InterPro" id="IPR001932">
    <property type="entry name" value="PPM-type_phosphatase-like_dom"/>
</dbReference>
<keyword evidence="5" id="KW-0479">Metal-binding</keyword>
<dbReference type="GO" id="GO:0004843">
    <property type="term" value="F:cysteine-type deubiquitinase activity"/>
    <property type="evidence" value="ECO:0007669"/>
    <property type="project" value="InterPro"/>
</dbReference>
<dbReference type="Pfam" id="PF00481">
    <property type="entry name" value="PP2C"/>
    <property type="match status" value="2"/>
</dbReference>